<dbReference type="PANTHER" id="PTHR43007:SF1">
    <property type="entry name" value="2-PHOSPHO-L-LACTATE TRANSFERASE"/>
    <property type="match status" value="1"/>
</dbReference>
<proteinExistence type="inferred from homology"/>
<evidence type="ECO:0000256" key="2">
    <source>
        <dbReference type="ARBA" id="ARBA00022842"/>
    </source>
</evidence>
<sequence>MSGGVGAARLLAGMVQVTDPARIAAVVNVADDTEFHGLLVCPDLDTITYTLAGAVNPDTGWGLAGETWAALGSLRRHAKANGRADIGWFALGDLDLGTHLWRGHRLAEGARLTEVTAEITRTFGLGLRLLPVSDDAIRTKVTTHDGGTLTFQEYFVRAQHDVDVATVRFSGAIEARPTPEATVALRDAAVVVIAPSNPIVSVGPVLAVPGIGEALSLRRESVIAVSPIVGGAALKGPAARLMTNLGEEASVVGVARRYAPFASALIIDTVDADLAGAVAQAGMTPVVAPSIMDTPERAAELARVCLAGAPR</sequence>
<dbReference type="Gene3D" id="3.40.50.10680">
    <property type="entry name" value="CofD-like domains"/>
    <property type="match status" value="1"/>
</dbReference>
<accession>A0A936NDZ0</accession>
<dbReference type="EMBL" id="JADJZA010000010">
    <property type="protein sequence ID" value="MBK9298592.1"/>
    <property type="molecule type" value="Genomic_DNA"/>
</dbReference>
<protein>
    <submittedName>
        <fullName evidence="3">2-phospho-L-lactate transferase</fullName>
        <ecNumber evidence="3">2.7.8.28</ecNumber>
    </submittedName>
</protein>
<evidence type="ECO:0000313" key="3">
    <source>
        <dbReference type="EMBL" id="MBK9298592.1"/>
    </source>
</evidence>
<dbReference type="CDD" id="cd07186">
    <property type="entry name" value="CofD_like"/>
    <property type="match status" value="1"/>
</dbReference>
<dbReference type="InterPro" id="IPR010115">
    <property type="entry name" value="FbiA/CofD"/>
</dbReference>
<evidence type="ECO:0000256" key="1">
    <source>
        <dbReference type="ARBA" id="ARBA00022679"/>
    </source>
</evidence>
<dbReference type="GO" id="GO:0043743">
    <property type="term" value="F:LPPG:FO 2-phospho-L-lactate transferase activity"/>
    <property type="evidence" value="ECO:0007669"/>
    <property type="project" value="UniProtKB-EC"/>
</dbReference>
<dbReference type="EC" id="2.7.8.28" evidence="3"/>
<dbReference type="GO" id="GO:0000287">
    <property type="term" value="F:magnesium ion binding"/>
    <property type="evidence" value="ECO:0007669"/>
    <property type="project" value="InterPro"/>
</dbReference>
<dbReference type="NCBIfam" id="TIGR01819">
    <property type="entry name" value="F420_cofD"/>
    <property type="match status" value="1"/>
</dbReference>
<dbReference type="PANTHER" id="PTHR43007">
    <property type="entry name" value="2-PHOSPHO-L-LACTATE TRANSFERASE"/>
    <property type="match status" value="1"/>
</dbReference>
<evidence type="ECO:0000313" key="4">
    <source>
        <dbReference type="Proteomes" id="UP000727993"/>
    </source>
</evidence>
<gene>
    <name evidence="3" type="ORF">IPN02_17555</name>
</gene>
<dbReference type="Pfam" id="PF01933">
    <property type="entry name" value="CofD"/>
    <property type="match status" value="1"/>
</dbReference>
<reference evidence="3 4" key="1">
    <citation type="submission" date="2020-10" db="EMBL/GenBank/DDBJ databases">
        <title>Connecting structure to function with the recovery of over 1000 high-quality activated sludge metagenome-assembled genomes encoding full-length rRNA genes using long-read sequencing.</title>
        <authorList>
            <person name="Singleton C.M."/>
            <person name="Petriglieri F."/>
            <person name="Kristensen J.M."/>
            <person name="Kirkegaard R.H."/>
            <person name="Michaelsen T.Y."/>
            <person name="Andersen M.H."/>
            <person name="Karst S.M."/>
            <person name="Dueholm M.S."/>
            <person name="Nielsen P.H."/>
            <person name="Albertsen M."/>
        </authorList>
    </citation>
    <scope>NUCLEOTIDE SEQUENCE [LARGE SCALE GENOMIC DNA]</scope>
    <source>
        <strain evidence="3">Lyne_18-Q3-R50-59_MAXAC.006</strain>
    </source>
</reference>
<dbReference type="Gene3D" id="1.10.8.240">
    <property type="entry name" value="CofD-like domain"/>
    <property type="match status" value="1"/>
</dbReference>
<dbReference type="InterPro" id="IPR002882">
    <property type="entry name" value="CofD"/>
</dbReference>
<dbReference type="InterPro" id="IPR038136">
    <property type="entry name" value="CofD-like_dom_sf"/>
</dbReference>
<dbReference type="Proteomes" id="UP000727993">
    <property type="component" value="Unassembled WGS sequence"/>
</dbReference>
<dbReference type="AlphaFoldDB" id="A0A936NDZ0"/>
<keyword evidence="1 3" id="KW-0808">Transferase</keyword>
<organism evidence="3 4">
    <name type="scientific">Candidatus Neomicrothrix subdominans</name>
    <dbReference type="NCBI Taxonomy" id="2954438"/>
    <lineage>
        <taxon>Bacteria</taxon>
        <taxon>Bacillati</taxon>
        <taxon>Actinomycetota</taxon>
        <taxon>Acidimicrobiia</taxon>
        <taxon>Acidimicrobiales</taxon>
        <taxon>Microthrixaceae</taxon>
        <taxon>Candidatus Neomicrothrix</taxon>
    </lineage>
</organism>
<keyword evidence="2" id="KW-0460">Magnesium</keyword>
<dbReference type="SUPFAM" id="SSF142338">
    <property type="entry name" value="CofD-like"/>
    <property type="match status" value="1"/>
</dbReference>
<name>A0A936NDZ0_9ACTN</name>
<comment type="caution">
    <text evidence="3">The sequence shown here is derived from an EMBL/GenBank/DDBJ whole genome shotgun (WGS) entry which is preliminary data.</text>
</comment>
<dbReference type="HAMAP" id="MF_01257">
    <property type="entry name" value="CofD"/>
    <property type="match status" value="1"/>
</dbReference>